<evidence type="ECO:0000313" key="2">
    <source>
        <dbReference type="EMBL" id="KZM68317.1"/>
    </source>
</evidence>
<feature type="region of interest" description="Disordered" evidence="1">
    <location>
        <begin position="1"/>
        <end position="20"/>
    </location>
</feature>
<name>A0A164H9L2_9NOCA</name>
<dbReference type="AlphaFoldDB" id="A0A164H9L2"/>
<organism evidence="2 3">
    <name type="scientific">Nocardia terpenica</name>
    <dbReference type="NCBI Taxonomy" id="455432"/>
    <lineage>
        <taxon>Bacteria</taxon>
        <taxon>Bacillati</taxon>
        <taxon>Actinomycetota</taxon>
        <taxon>Actinomycetes</taxon>
        <taxon>Mycobacteriales</taxon>
        <taxon>Nocardiaceae</taxon>
        <taxon>Nocardia</taxon>
    </lineage>
</organism>
<evidence type="ECO:0000313" key="3">
    <source>
        <dbReference type="Proteomes" id="UP000076512"/>
    </source>
</evidence>
<evidence type="ECO:0000256" key="1">
    <source>
        <dbReference type="SAM" id="MobiDB-lite"/>
    </source>
</evidence>
<gene>
    <name evidence="2" type="ORF">AWN90_10510</name>
</gene>
<accession>A0A164H9L2</accession>
<proteinExistence type="predicted"/>
<sequence>MNPNRFDNDENQNNHDGSPGGRVYVAVLSYLGTRPRILLDMIDCDPHAADDDTPCTDLRAMREWAEESIAREVAKAAQFAPTGRLYGQLRVDIAAVTPQQCDDFDWYITDDTIVARIEWTRATGTTPWQTDGPYSWDPFSTYDRYDLTPDEIDQIFALAADTTDWNDNGWGYIHTYIPHHGRVYTVALRRDHTGAQQAIIDHRYNADGHDHIGAKAPHPLNTRIVATATTTARQSAPPQG</sequence>
<dbReference type="EMBL" id="LWGR01000021">
    <property type="protein sequence ID" value="KZM68317.1"/>
    <property type="molecule type" value="Genomic_DNA"/>
</dbReference>
<protein>
    <submittedName>
        <fullName evidence="2">Uncharacterized protein</fullName>
    </submittedName>
</protein>
<comment type="caution">
    <text evidence="2">The sequence shown here is derived from an EMBL/GenBank/DDBJ whole genome shotgun (WGS) entry which is preliminary data.</text>
</comment>
<keyword evidence="3" id="KW-1185">Reference proteome</keyword>
<reference evidence="2 3" key="1">
    <citation type="submission" date="2016-04" db="EMBL/GenBank/DDBJ databases">
        <authorList>
            <person name="Evans L.H."/>
            <person name="Alamgir A."/>
            <person name="Owens N."/>
            <person name="Weber N.D."/>
            <person name="Virtaneva K."/>
            <person name="Barbian K."/>
            <person name="Babar A."/>
            <person name="Rosenke K."/>
        </authorList>
    </citation>
    <scope>NUCLEOTIDE SEQUENCE [LARGE SCALE GENOMIC DNA]</scope>
    <source>
        <strain evidence="2 3">IFM 0406</strain>
    </source>
</reference>
<dbReference type="Proteomes" id="UP000076512">
    <property type="component" value="Unassembled WGS sequence"/>
</dbReference>
<dbReference type="STRING" id="455432.AWN90_10510"/>
<dbReference type="RefSeq" id="WP_067579810.1">
    <property type="nucleotide sequence ID" value="NZ_JABMCZ010000002.1"/>
</dbReference>